<feature type="domain" description="DUF6851" evidence="1">
    <location>
        <begin position="65"/>
        <end position="194"/>
    </location>
</feature>
<evidence type="ECO:0000313" key="3">
    <source>
        <dbReference type="EMBL" id="ACB34753.1"/>
    </source>
</evidence>
<dbReference type="PANTHER" id="PTHR34599">
    <property type="entry name" value="PEROXIDASE-RELATED"/>
    <property type="match status" value="1"/>
</dbReference>
<dbReference type="STRING" id="395495.Lcho_2488"/>
<feature type="domain" description="Vanadium-dependent haloperoxidase NapH1-like second helical-bundle" evidence="2">
    <location>
        <begin position="316"/>
        <end position="491"/>
    </location>
</feature>
<dbReference type="SUPFAM" id="SSF48317">
    <property type="entry name" value="Acid phosphatase/Vanadium-dependent haloperoxidase"/>
    <property type="match status" value="1"/>
</dbReference>
<organism evidence="3 4">
    <name type="scientific">Leptothrix cholodnii (strain ATCC 51168 / LMG 8142 / SP-6)</name>
    <name type="common">Leptothrix discophora (strain SP-6)</name>
    <dbReference type="NCBI Taxonomy" id="395495"/>
    <lineage>
        <taxon>Bacteria</taxon>
        <taxon>Pseudomonadati</taxon>
        <taxon>Pseudomonadota</taxon>
        <taxon>Betaproteobacteria</taxon>
        <taxon>Burkholderiales</taxon>
        <taxon>Sphaerotilaceae</taxon>
        <taxon>Leptothrix</taxon>
    </lineage>
</organism>
<dbReference type="eggNOG" id="COG2931">
    <property type="taxonomic scope" value="Bacteria"/>
</dbReference>
<dbReference type="RefSeq" id="WP_012347509.1">
    <property type="nucleotide sequence ID" value="NC_010524.1"/>
</dbReference>
<dbReference type="InterPro" id="IPR016119">
    <property type="entry name" value="Br/Cl_peroxidase_C"/>
</dbReference>
<dbReference type="Proteomes" id="UP000001693">
    <property type="component" value="Chromosome"/>
</dbReference>
<proteinExistence type="predicted"/>
<sequence>MNRRDFLQYGAMAATAATLQGCGGGSEPDKEAPQPRVVILWNSAALAAVRDAKPGPPMVARSLAVIHTAMFDAWAAYDAVAVGTQLRGALRRPGAERSAAAKVKAISQAAYAAGLNQYPAQKPIFDQLMSQLGFSPSSSVDPAQPEGIGNLAAQAVMDYRRGDGANQDGSLTASGIPYSDYTGYAPANPATVFTGGTVLSAIPAPDRWQPLTFTDGAGMTRTPGFIAPHWRHVRSFAMSSASQFRPAPPAALNTPAFTAQAQQLVDLLPNLTEKQKCISEYWADGPSSELPPGHWNLFAQYISTRDKYDNDRDVRLFFALTNAIFDASIATWECKRFYDYVRPVTAIRYLFNSQTIKGYGAGGPAAGVVNISGASWRPFQRDTFPTPPFAEYTSGHSAFSAAGAEVLRSFTGSDSFGHSAVIVARSLTADTGLPAAPVTLAWASFTEAAEEAGMSRLYGGLHFADGNNAGRDIGIKTGAQAYAKARRYWEGTA</sequence>
<dbReference type="Gene3D" id="1.10.606.10">
    <property type="entry name" value="Vanadium-containing Chloroperoxidase, domain 2"/>
    <property type="match status" value="1"/>
</dbReference>
<dbReference type="Pfam" id="PF21167">
    <property type="entry name" value="DUF6851"/>
    <property type="match status" value="1"/>
</dbReference>
<evidence type="ECO:0000313" key="4">
    <source>
        <dbReference type="Proteomes" id="UP000001693"/>
    </source>
</evidence>
<accession>B1Y5P1</accession>
<dbReference type="EMBL" id="CP001013">
    <property type="protein sequence ID" value="ACB34753.1"/>
    <property type="molecule type" value="Genomic_DNA"/>
</dbReference>
<name>B1Y5P1_LEPCP</name>
<dbReference type="InterPro" id="IPR055161">
    <property type="entry name" value="NapH1-like_2nd"/>
</dbReference>
<evidence type="ECO:0000259" key="2">
    <source>
        <dbReference type="Pfam" id="PF22778"/>
    </source>
</evidence>
<dbReference type="InterPro" id="IPR036938">
    <property type="entry name" value="PAP2/HPO_sf"/>
</dbReference>
<dbReference type="GO" id="GO:0004601">
    <property type="term" value="F:peroxidase activity"/>
    <property type="evidence" value="ECO:0007669"/>
    <property type="project" value="InterPro"/>
</dbReference>
<keyword evidence="4" id="KW-1185">Reference proteome</keyword>
<dbReference type="KEGG" id="lch:Lcho_2488"/>
<dbReference type="InterPro" id="IPR049283">
    <property type="entry name" value="DUF6851"/>
</dbReference>
<dbReference type="PANTHER" id="PTHR34599:SF2">
    <property type="entry name" value="TRAF-TYPE DOMAIN-CONTAINING PROTEIN"/>
    <property type="match status" value="1"/>
</dbReference>
<dbReference type="Gene3D" id="1.20.144.10">
    <property type="entry name" value="Phosphatidic acid phosphatase type 2/haloperoxidase"/>
    <property type="match status" value="1"/>
</dbReference>
<dbReference type="Pfam" id="PF22778">
    <property type="entry name" value="VCPO_2nd"/>
    <property type="match status" value="1"/>
</dbReference>
<dbReference type="PROSITE" id="PS51257">
    <property type="entry name" value="PROKAR_LIPOPROTEIN"/>
    <property type="match status" value="1"/>
</dbReference>
<reference evidence="3 4" key="1">
    <citation type="submission" date="2008-03" db="EMBL/GenBank/DDBJ databases">
        <title>Complete sequence of Leptothrix cholodnii SP-6.</title>
        <authorList>
            <consortium name="US DOE Joint Genome Institute"/>
            <person name="Copeland A."/>
            <person name="Lucas S."/>
            <person name="Lapidus A."/>
            <person name="Glavina del Rio T."/>
            <person name="Dalin E."/>
            <person name="Tice H."/>
            <person name="Bruce D."/>
            <person name="Goodwin L."/>
            <person name="Pitluck S."/>
            <person name="Chertkov O."/>
            <person name="Brettin T."/>
            <person name="Detter J.C."/>
            <person name="Han C."/>
            <person name="Kuske C.R."/>
            <person name="Schmutz J."/>
            <person name="Larimer F."/>
            <person name="Land M."/>
            <person name="Hauser L."/>
            <person name="Kyrpides N."/>
            <person name="Lykidis A."/>
            <person name="Emerson D."/>
            <person name="Richardson P."/>
        </authorList>
    </citation>
    <scope>NUCLEOTIDE SEQUENCE [LARGE SCALE GENOMIC DNA]</scope>
    <source>
        <strain evidence="4">ATCC 51168 / LMG 8142 / SP-6</strain>
    </source>
</reference>
<dbReference type="HOGENOM" id="CLU_020920_0_1_4"/>
<gene>
    <name evidence="3" type="ordered locus">Lcho_2488</name>
</gene>
<dbReference type="CDD" id="cd03398">
    <property type="entry name" value="PAP2_haloperoxidase"/>
    <property type="match status" value="1"/>
</dbReference>
<evidence type="ECO:0000259" key="1">
    <source>
        <dbReference type="Pfam" id="PF21167"/>
    </source>
</evidence>
<dbReference type="AlphaFoldDB" id="B1Y5P1"/>
<dbReference type="InterPro" id="IPR052559">
    <property type="entry name" value="V-haloperoxidase"/>
</dbReference>
<protein>
    <submittedName>
        <fullName evidence="3">Uncharacterized protein</fullName>
    </submittedName>
</protein>